<dbReference type="AlphaFoldDB" id="A0A238UBT7"/>
<dbReference type="EMBL" id="LT899436">
    <property type="protein sequence ID" value="SNR16631.1"/>
    <property type="molecule type" value="Genomic_DNA"/>
</dbReference>
<dbReference type="Pfam" id="PF07715">
    <property type="entry name" value="Plug"/>
    <property type="match status" value="1"/>
</dbReference>
<dbReference type="Proteomes" id="UP000215214">
    <property type="component" value="Chromosome TJEJU"/>
</dbReference>
<dbReference type="NCBIfam" id="TIGR04057">
    <property type="entry name" value="SusC_RagA_signa"/>
    <property type="match status" value="1"/>
</dbReference>
<dbReference type="InterPro" id="IPR037066">
    <property type="entry name" value="Plug_dom_sf"/>
</dbReference>
<evidence type="ECO:0000256" key="3">
    <source>
        <dbReference type="ARBA" id="ARBA00022452"/>
    </source>
</evidence>
<dbReference type="GO" id="GO:0009279">
    <property type="term" value="C:cell outer membrane"/>
    <property type="evidence" value="ECO:0007669"/>
    <property type="project" value="UniProtKB-SubCell"/>
</dbReference>
<feature type="transmembrane region" description="Helical" evidence="8">
    <location>
        <begin position="12"/>
        <end position="28"/>
    </location>
</feature>
<dbReference type="InterPro" id="IPR036942">
    <property type="entry name" value="Beta-barrel_TonB_sf"/>
</dbReference>
<keyword evidence="2 7" id="KW-0813">Transport</keyword>
<keyword evidence="3 7" id="KW-1134">Transmembrane beta strand</keyword>
<protein>
    <submittedName>
        <fullName evidence="10">SusC-like TonB-dependent outer membrane receptor</fullName>
    </submittedName>
</protein>
<dbReference type="Gene3D" id="2.60.40.1120">
    <property type="entry name" value="Carboxypeptidase-like, regulatory domain"/>
    <property type="match status" value="1"/>
</dbReference>
<keyword evidence="8" id="KW-1133">Transmembrane helix</keyword>
<organism evidence="10 11">
    <name type="scientific">Tenacibaculum jejuense</name>
    <dbReference type="NCBI Taxonomy" id="584609"/>
    <lineage>
        <taxon>Bacteria</taxon>
        <taxon>Pseudomonadati</taxon>
        <taxon>Bacteroidota</taxon>
        <taxon>Flavobacteriia</taxon>
        <taxon>Flavobacteriales</taxon>
        <taxon>Flavobacteriaceae</taxon>
        <taxon>Tenacibaculum</taxon>
    </lineage>
</organism>
<dbReference type="SUPFAM" id="SSF49464">
    <property type="entry name" value="Carboxypeptidase regulatory domain-like"/>
    <property type="match status" value="1"/>
</dbReference>
<evidence type="ECO:0000256" key="7">
    <source>
        <dbReference type="PROSITE-ProRule" id="PRU01360"/>
    </source>
</evidence>
<evidence type="ECO:0000256" key="2">
    <source>
        <dbReference type="ARBA" id="ARBA00022448"/>
    </source>
</evidence>
<evidence type="ECO:0000256" key="5">
    <source>
        <dbReference type="ARBA" id="ARBA00023136"/>
    </source>
</evidence>
<dbReference type="InterPro" id="IPR023997">
    <property type="entry name" value="TonB-dep_OMP_SusC/RagA_CS"/>
</dbReference>
<dbReference type="SUPFAM" id="SSF56935">
    <property type="entry name" value="Porins"/>
    <property type="match status" value="1"/>
</dbReference>
<comment type="similarity">
    <text evidence="7">Belongs to the TonB-dependent receptor family.</text>
</comment>
<name>A0A238UBT7_9FLAO</name>
<dbReference type="PROSITE" id="PS52016">
    <property type="entry name" value="TONB_DEPENDENT_REC_3"/>
    <property type="match status" value="1"/>
</dbReference>
<dbReference type="InterPro" id="IPR008969">
    <property type="entry name" value="CarboxyPept-like_regulatory"/>
</dbReference>
<accession>A0A238UBT7</accession>
<evidence type="ECO:0000256" key="8">
    <source>
        <dbReference type="SAM" id="Phobius"/>
    </source>
</evidence>
<dbReference type="RefSeq" id="WP_095073309.1">
    <property type="nucleotide sequence ID" value="NZ_LT899436.1"/>
</dbReference>
<dbReference type="Gene3D" id="2.40.170.20">
    <property type="entry name" value="TonB-dependent receptor, beta-barrel domain"/>
    <property type="match status" value="1"/>
</dbReference>
<reference evidence="10 11" key="1">
    <citation type="submission" date="2017-07" db="EMBL/GenBank/DDBJ databases">
        <authorList>
            <person name="Sun Z.S."/>
            <person name="Albrecht U."/>
            <person name="Echele G."/>
            <person name="Lee C.C."/>
        </authorList>
    </citation>
    <scope>NUCLEOTIDE SEQUENCE [LARGE SCALE GENOMIC DNA]</scope>
    <source>
        <strain evidence="11">type strain: KCTC 22618</strain>
    </source>
</reference>
<keyword evidence="10" id="KW-0675">Receptor</keyword>
<dbReference type="Gene3D" id="2.170.130.10">
    <property type="entry name" value="TonB-dependent receptor, plug domain"/>
    <property type="match status" value="1"/>
</dbReference>
<dbReference type="InterPro" id="IPR039426">
    <property type="entry name" value="TonB-dep_rcpt-like"/>
</dbReference>
<evidence type="ECO:0000313" key="11">
    <source>
        <dbReference type="Proteomes" id="UP000215214"/>
    </source>
</evidence>
<dbReference type="KEGG" id="tje:TJEJU_2962"/>
<comment type="subcellular location">
    <subcellularLocation>
        <location evidence="1 7">Cell outer membrane</location>
        <topology evidence="1 7">Multi-pass membrane protein</topology>
    </subcellularLocation>
</comment>
<gene>
    <name evidence="10" type="ORF">TJEJU_2962</name>
</gene>
<keyword evidence="5 7" id="KW-0472">Membrane</keyword>
<feature type="domain" description="TonB-dependent receptor plug" evidence="9">
    <location>
        <begin position="122"/>
        <end position="229"/>
    </location>
</feature>
<sequence>MDGYLRYSHFKNPLITMIFLFLFGYIGAQQINVKGQVVDEENNPLPGTSIIIKGTSKGVETDFDGFYNINVDANNTLIFSFVGFKTQEIRVTKSDANLKVILKTDSNILNEVVVVGYGTQRKKEITGAVANVKAESITKLAVPDLGSALQGKVAGVNIQAANGRPGQAANIQIRGLGSVNPNALGPLYVVDGVPFTDNPNIAPEQIESVDILKDGASASVYGVRASNGVILITTKKGKSGRMKVDVNAYTGIQNITSGTPLMNTTQQLFAEDTRLDAIGQEPLVFFFNPNALDFNSDFVGDIQNNNALIQSASLNLNGGTDNLKINLNSSYFDQEGVIIKSSFRRIANRLTADYRKGKFRAFASVGITQEDTEEEPFALYEFAVAQNPWQPSLSQVENVGQNTVSIPVRNAILFSNLSRNLTNIDEREVNATNIAANFSYEIAKGLDIKLNLGRNTWDFRRKWFRPQYIVRDFSGQINPTASRSQALLDRFLIFNKRETLEGILNYKTNFGNHNLNFTGVISYEEQESQDIATGVIFDENASNDIQVLSAGAEATRPREVIQRNTLAGKLLRVQYNYDDRYLFSASYRRDGSSRFAPKNRFGNFFGFSAGWNIHEEDFFKVDFINSLKLRGSWAEVGNQNIPNYAFTPVIESGVNYPFGPNESLNFGFSQRRFVDENIRWETTISKNIGIDATFFNNKLSFTADYYENGREDMLLEQRLPPSSGTSQPGGGAGIFDVLVINAGDMINEGFEFALSYRDETKFGLKYNISSTFTRNRNTVTNLNGIQRGFANGRPITSQGPNIDFTTFLAVGREAGAFFLVENDGVIKTQEQLDAYLPIDSSAKLGDLMFVDQNGDNVIDDNDRVYKGSGQADFEVGLDFSFEYKNFDLYVQNFYSQGAEIYNGAKLHAYGQGRHRDLFNMWSPQNPNSDIPTDRISAFHNNVRARSDFFLEDGTYWRIRNITLGYTIPGLEASGIDKARIYLSSVNPFTFTRYTGFDPEVGGDGIFTRGVDRGDYPVSRQFSLGVQLSF</sequence>
<dbReference type="InterPro" id="IPR023996">
    <property type="entry name" value="TonB-dep_OMP_SusC/RagA"/>
</dbReference>
<evidence type="ECO:0000259" key="9">
    <source>
        <dbReference type="Pfam" id="PF07715"/>
    </source>
</evidence>
<evidence type="ECO:0000256" key="4">
    <source>
        <dbReference type="ARBA" id="ARBA00022692"/>
    </source>
</evidence>
<evidence type="ECO:0000256" key="1">
    <source>
        <dbReference type="ARBA" id="ARBA00004571"/>
    </source>
</evidence>
<keyword evidence="6 7" id="KW-0998">Cell outer membrane</keyword>
<proteinExistence type="inferred from homology"/>
<keyword evidence="4 7" id="KW-0812">Transmembrane</keyword>
<dbReference type="Pfam" id="PF13715">
    <property type="entry name" value="CarbopepD_reg_2"/>
    <property type="match status" value="1"/>
</dbReference>
<evidence type="ECO:0000256" key="6">
    <source>
        <dbReference type="ARBA" id="ARBA00023237"/>
    </source>
</evidence>
<dbReference type="InterPro" id="IPR012910">
    <property type="entry name" value="Plug_dom"/>
</dbReference>
<keyword evidence="11" id="KW-1185">Reference proteome</keyword>
<evidence type="ECO:0000313" key="10">
    <source>
        <dbReference type="EMBL" id="SNR16631.1"/>
    </source>
</evidence>
<dbReference type="OrthoDB" id="9768177at2"/>
<dbReference type="NCBIfam" id="TIGR04056">
    <property type="entry name" value="OMP_RagA_SusC"/>
    <property type="match status" value="1"/>
</dbReference>